<accession>A0A6C0EYV7</accession>
<sequence>MSDSTDRNIIMVITIGLLLFLMFVKSNIKIKNDWLNIRCNPIKLFLNSINKDPVESVGTFSDCVNEFNKKSI</sequence>
<dbReference type="EMBL" id="MN738936">
    <property type="protein sequence ID" value="QHT32365.1"/>
    <property type="molecule type" value="Genomic_DNA"/>
</dbReference>
<evidence type="ECO:0000313" key="2">
    <source>
        <dbReference type="EMBL" id="QHT32365.1"/>
    </source>
</evidence>
<feature type="transmembrane region" description="Helical" evidence="1">
    <location>
        <begin position="6"/>
        <end position="24"/>
    </location>
</feature>
<reference evidence="2" key="1">
    <citation type="journal article" date="2020" name="Nature">
        <title>Giant virus diversity and host interactions through global metagenomics.</title>
        <authorList>
            <person name="Schulz F."/>
            <person name="Roux S."/>
            <person name="Paez-Espino D."/>
            <person name="Jungbluth S."/>
            <person name="Walsh D.A."/>
            <person name="Denef V.J."/>
            <person name="McMahon K.D."/>
            <person name="Konstantinidis K.T."/>
            <person name="Eloe-Fadrosh E.A."/>
            <person name="Kyrpides N.C."/>
            <person name="Woyke T."/>
        </authorList>
    </citation>
    <scope>NUCLEOTIDE SEQUENCE</scope>
    <source>
        <strain evidence="2">GVMAG-M-3300009159-65</strain>
    </source>
</reference>
<keyword evidence="1" id="KW-0812">Transmembrane</keyword>
<keyword evidence="1" id="KW-1133">Transmembrane helix</keyword>
<protein>
    <submittedName>
        <fullName evidence="2">Uncharacterized protein</fullName>
    </submittedName>
</protein>
<proteinExistence type="predicted"/>
<organism evidence="2">
    <name type="scientific">viral metagenome</name>
    <dbReference type="NCBI Taxonomy" id="1070528"/>
    <lineage>
        <taxon>unclassified sequences</taxon>
        <taxon>metagenomes</taxon>
        <taxon>organismal metagenomes</taxon>
    </lineage>
</organism>
<dbReference type="AlphaFoldDB" id="A0A6C0EYV7"/>
<evidence type="ECO:0000256" key="1">
    <source>
        <dbReference type="SAM" id="Phobius"/>
    </source>
</evidence>
<keyword evidence="1" id="KW-0472">Membrane</keyword>
<name>A0A6C0EYV7_9ZZZZ</name>